<proteinExistence type="predicted"/>
<comment type="caution">
    <text evidence="1">The sequence shown here is derived from an EMBL/GenBank/DDBJ whole genome shotgun (WGS) entry which is preliminary data.</text>
</comment>
<reference evidence="1" key="1">
    <citation type="submission" date="2021-06" db="EMBL/GenBank/DDBJ databases">
        <authorList>
            <person name="Kallberg Y."/>
            <person name="Tangrot J."/>
            <person name="Rosling A."/>
        </authorList>
    </citation>
    <scope>NUCLEOTIDE SEQUENCE</scope>
    <source>
        <strain evidence="1">MA461A</strain>
    </source>
</reference>
<dbReference type="EMBL" id="CAJVQC010054166">
    <property type="protein sequence ID" value="CAG8793866.1"/>
    <property type="molecule type" value="Genomic_DNA"/>
</dbReference>
<keyword evidence="2" id="KW-1185">Reference proteome</keyword>
<name>A0ACA9RHR4_9GLOM</name>
<sequence>PSEKFGNLKLEIEIREYLRLVMGPKANNGIAAYWTWISVRTFDKIPNVYPNNNLIIRNEIALQSIECNDIYILTDLEFSAC</sequence>
<feature type="non-terminal residue" evidence="1">
    <location>
        <position position="1"/>
    </location>
</feature>
<organism evidence="1 2">
    <name type="scientific">Racocetra persica</name>
    <dbReference type="NCBI Taxonomy" id="160502"/>
    <lineage>
        <taxon>Eukaryota</taxon>
        <taxon>Fungi</taxon>
        <taxon>Fungi incertae sedis</taxon>
        <taxon>Mucoromycota</taxon>
        <taxon>Glomeromycotina</taxon>
        <taxon>Glomeromycetes</taxon>
        <taxon>Diversisporales</taxon>
        <taxon>Gigasporaceae</taxon>
        <taxon>Racocetra</taxon>
    </lineage>
</organism>
<evidence type="ECO:0000313" key="2">
    <source>
        <dbReference type="Proteomes" id="UP000789920"/>
    </source>
</evidence>
<gene>
    <name evidence="1" type="ORF">RPERSI_LOCUS19649</name>
</gene>
<dbReference type="Proteomes" id="UP000789920">
    <property type="component" value="Unassembled WGS sequence"/>
</dbReference>
<accession>A0ACA9RHR4</accession>
<protein>
    <submittedName>
        <fullName evidence="1">2401_t:CDS:1</fullName>
    </submittedName>
</protein>
<evidence type="ECO:0000313" key="1">
    <source>
        <dbReference type="EMBL" id="CAG8793866.1"/>
    </source>
</evidence>